<dbReference type="InterPro" id="IPR050482">
    <property type="entry name" value="Sensor_HK_TwoCompSys"/>
</dbReference>
<evidence type="ECO:0000256" key="2">
    <source>
        <dbReference type="ARBA" id="ARBA00012438"/>
    </source>
</evidence>
<dbReference type="PANTHER" id="PTHR24421:SF10">
    <property type="entry name" value="NITRATE_NITRITE SENSOR PROTEIN NARQ"/>
    <property type="match status" value="1"/>
</dbReference>
<feature type="transmembrane region" description="Helical" evidence="9">
    <location>
        <begin position="90"/>
        <end position="119"/>
    </location>
</feature>
<keyword evidence="6 12" id="KW-0418">Kinase</keyword>
<evidence type="ECO:0000256" key="4">
    <source>
        <dbReference type="ARBA" id="ARBA00022679"/>
    </source>
</evidence>
<dbReference type="Gene3D" id="3.30.565.10">
    <property type="entry name" value="Histidine kinase-like ATPase, C-terminal domain"/>
    <property type="match status" value="1"/>
</dbReference>
<accession>A0AAU8HPW6</accession>
<feature type="domain" description="Signal transduction histidine kinase subgroup 3 dimerisation and phosphoacceptor" evidence="11">
    <location>
        <begin position="168"/>
        <end position="234"/>
    </location>
</feature>
<dbReference type="Pfam" id="PF02518">
    <property type="entry name" value="HATPase_c"/>
    <property type="match status" value="1"/>
</dbReference>
<evidence type="ECO:0000256" key="7">
    <source>
        <dbReference type="ARBA" id="ARBA00022840"/>
    </source>
</evidence>
<comment type="catalytic activity">
    <reaction evidence="1">
        <text>ATP + protein L-histidine = ADP + protein N-phospho-L-histidine.</text>
        <dbReference type="EC" id="2.7.13.3"/>
    </reaction>
</comment>
<evidence type="ECO:0000313" key="12">
    <source>
        <dbReference type="EMBL" id="XCI27667.1"/>
    </source>
</evidence>
<feature type="domain" description="Histidine kinase/HSP90-like ATPase" evidence="10">
    <location>
        <begin position="276"/>
        <end position="354"/>
    </location>
</feature>
<dbReference type="AlphaFoldDB" id="A0AAU8HPW6"/>
<dbReference type="GO" id="GO:0016020">
    <property type="term" value="C:membrane"/>
    <property type="evidence" value="ECO:0007669"/>
    <property type="project" value="InterPro"/>
</dbReference>
<name>A0AAU8HPW6_9FIRM</name>
<evidence type="ECO:0000256" key="8">
    <source>
        <dbReference type="ARBA" id="ARBA00023012"/>
    </source>
</evidence>
<dbReference type="PANTHER" id="PTHR24421">
    <property type="entry name" value="NITRATE/NITRITE SENSOR PROTEIN NARX-RELATED"/>
    <property type="match status" value="1"/>
</dbReference>
<evidence type="ECO:0000256" key="6">
    <source>
        <dbReference type="ARBA" id="ARBA00022777"/>
    </source>
</evidence>
<evidence type="ECO:0000259" key="11">
    <source>
        <dbReference type="Pfam" id="PF07730"/>
    </source>
</evidence>
<dbReference type="SUPFAM" id="SSF55874">
    <property type="entry name" value="ATPase domain of HSP90 chaperone/DNA topoisomerase II/histidine kinase"/>
    <property type="match status" value="1"/>
</dbReference>
<keyword evidence="9" id="KW-0472">Membrane</keyword>
<reference evidence="12" key="2">
    <citation type="submission" date="2024-06" db="EMBL/GenBank/DDBJ databases">
        <authorList>
            <person name="Petrova K.O."/>
            <person name="Toshchakov S.V."/>
            <person name="Boltjanskaja Y.V."/>
            <person name="Kevbrin V.V."/>
        </authorList>
    </citation>
    <scope>NUCLEOTIDE SEQUENCE</scope>
    <source>
        <strain evidence="12">Z-710</strain>
    </source>
</reference>
<organism evidence="12">
    <name type="scientific">Proteinivorax hydrogeniformans</name>
    <dbReference type="NCBI Taxonomy" id="1826727"/>
    <lineage>
        <taxon>Bacteria</taxon>
        <taxon>Bacillati</taxon>
        <taxon>Bacillota</taxon>
        <taxon>Clostridia</taxon>
        <taxon>Eubacteriales</taxon>
        <taxon>Proteinivoracaceae</taxon>
        <taxon>Proteinivorax</taxon>
    </lineage>
</organism>
<dbReference type="InterPro" id="IPR036890">
    <property type="entry name" value="HATPase_C_sf"/>
</dbReference>
<evidence type="ECO:0000256" key="3">
    <source>
        <dbReference type="ARBA" id="ARBA00022553"/>
    </source>
</evidence>
<dbReference type="GO" id="GO:0000155">
    <property type="term" value="F:phosphorelay sensor kinase activity"/>
    <property type="evidence" value="ECO:0007669"/>
    <property type="project" value="InterPro"/>
</dbReference>
<evidence type="ECO:0000256" key="1">
    <source>
        <dbReference type="ARBA" id="ARBA00000085"/>
    </source>
</evidence>
<protein>
    <recommendedName>
        <fullName evidence="2">histidine kinase</fullName>
        <ecNumber evidence="2">2.7.13.3</ecNumber>
    </recommendedName>
</protein>
<evidence type="ECO:0000259" key="10">
    <source>
        <dbReference type="Pfam" id="PF02518"/>
    </source>
</evidence>
<sequence>MKSLYLKLIYLIFVIVNLITYQKLSYLDVIITLLLLIIILYRDKFSKYNKAALVGQVIIIIFASILNPVYSPLLALGLYEVFFNRLEIFALPILAVALTLELEFLVWSVFLLLISWYFAKTSRALYDSKVNLKEAYDKERKLRYSLEKAKQNLLESNNQTVYLAGLKERNRIAVRLHDELGHCIAGQLFQLQAIKKVFKREEDKAEKMLEDCIEKMRSSLELLRTTVHDLKPKEDINIGLVDNLINNFNFCKIRYNKQGDFNQISSSHLGIIYFNIKEALTNVVKHSNATDVEISINSNPKFTRVFVKDNGRGCQGNIKENLGLSAIKERVKYAGGTISISSEKGFLMVFLLPQNSKEGDVLFESVNS</sequence>
<proteinExistence type="predicted"/>
<dbReference type="Gene3D" id="1.20.5.1930">
    <property type="match status" value="1"/>
</dbReference>
<dbReference type="InterPro" id="IPR003594">
    <property type="entry name" value="HATPase_dom"/>
</dbReference>
<dbReference type="InterPro" id="IPR011712">
    <property type="entry name" value="Sig_transdc_His_kin_sub3_dim/P"/>
</dbReference>
<feature type="transmembrane region" description="Helical" evidence="9">
    <location>
        <begin position="24"/>
        <end position="41"/>
    </location>
</feature>
<keyword evidence="4" id="KW-0808">Transferase</keyword>
<keyword evidence="8" id="KW-0902">Two-component regulatory system</keyword>
<keyword evidence="7" id="KW-0067">ATP-binding</keyword>
<keyword evidence="5" id="KW-0547">Nucleotide-binding</keyword>
<dbReference type="GO" id="GO:0005524">
    <property type="term" value="F:ATP binding"/>
    <property type="evidence" value="ECO:0007669"/>
    <property type="project" value="UniProtKB-KW"/>
</dbReference>
<dbReference type="EMBL" id="CP159485">
    <property type="protein sequence ID" value="XCI27667.1"/>
    <property type="molecule type" value="Genomic_DNA"/>
</dbReference>
<dbReference type="RefSeq" id="WP_353892244.1">
    <property type="nucleotide sequence ID" value="NZ_CP159485.1"/>
</dbReference>
<evidence type="ECO:0000256" key="9">
    <source>
        <dbReference type="SAM" id="Phobius"/>
    </source>
</evidence>
<dbReference type="Pfam" id="PF07730">
    <property type="entry name" value="HisKA_3"/>
    <property type="match status" value="1"/>
</dbReference>
<evidence type="ECO:0000256" key="5">
    <source>
        <dbReference type="ARBA" id="ARBA00022741"/>
    </source>
</evidence>
<dbReference type="EC" id="2.7.13.3" evidence="2"/>
<gene>
    <name evidence="12" type="ORF">PRVXH_001575</name>
</gene>
<dbReference type="GO" id="GO:0046983">
    <property type="term" value="F:protein dimerization activity"/>
    <property type="evidence" value="ECO:0007669"/>
    <property type="project" value="InterPro"/>
</dbReference>
<reference evidence="12" key="1">
    <citation type="journal article" date="2018" name="Antonie Van Leeuwenhoek">
        <title>Proteinivorax hydrogeniformans sp. nov., an anaerobic, haloalkaliphilic bacterium fermenting proteinaceous compounds with high hydrogen production.</title>
        <authorList>
            <person name="Boltyanskaya Y."/>
            <person name="Detkova E."/>
            <person name="Pimenov N."/>
            <person name="Kevbrin V."/>
        </authorList>
    </citation>
    <scope>NUCLEOTIDE SEQUENCE</scope>
    <source>
        <strain evidence="12">Z-710</strain>
    </source>
</reference>
<dbReference type="CDD" id="cd16917">
    <property type="entry name" value="HATPase_UhpB-NarQ-NarX-like"/>
    <property type="match status" value="1"/>
</dbReference>
<keyword evidence="9" id="KW-0812">Transmembrane</keyword>
<keyword evidence="3" id="KW-0597">Phosphoprotein</keyword>
<feature type="transmembrane region" description="Helical" evidence="9">
    <location>
        <begin position="53"/>
        <end position="70"/>
    </location>
</feature>
<keyword evidence="9" id="KW-1133">Transmembrane helix</keyword>